<evidence type="ECO:0000313" key="4">
    <source>
        <dbReference type="Proteomes" id="UP000639772"/>
    </source>
</evidence>
<dbReference type="OrthoDB" id="737758at2759"/>
<dbReference type="Proteomes" id="UP000639772">
    <property type="component" value="Chromosome 10"/>
</dbReference>
<evidence type="ECO:0000313" key="3">
    <source>
        <dbReference type="Proteomes" id="UP000636800"/>
    </source>
</evidence>
<evidence type="ECO:0000313" key="1">
    <source>
        <dbReference type="EMBL" id="KAG0463955.1"/>
    </source>
</evidence>
<dbReference type="AlphaFoldDB" id="A0A835Q780"/>
<name>A0A835Q780_VANPL</name>
<organism evidence="2 4">
    <name type="scientific">Vanilla planifolia</name>
    <name type="common">Vanilla</name>
    <dbReference type="NCBI Taxonomy" id="51239"/>
    <lineage>
        <taxon>Eukaryota</taxon>
        <taxon>Viridiplantae</taxon>
        <taxon>Streptophyta</taxon>
        <taxon>Embryophyta</taxon>
        <taxon>Tracheophyta</taxon>
        <taxon>Spermatophyta</taxon>
        <taxon>Magnoliopsida</taxon>
        <taxon>Liliopsida</taxon>
        <taxon>Asparagales</taxon>
        <taxon>Orchidaceae</taxon>
        <taxon>Vanilloideae</taxon>
        <taxon>Vanilleae</taxon>
        <taxon>Vanilla</taxon>
    </lineage>
</organism>
<protein>
    <submittedName>
        <fullName evidence="2">Uncharacterized protein</fullName>
    </submittedName>
</protein>
<dbReference type="EMBL" id="JADCNL010000010">
    <property type="protein sequence ID" value="KAG0463955.1"/>
    <property type="molecule type" value="Genomic_DNA"/>
</dbReference>
<sequence>MKKQLEAQLGEFMSFTNKGFSWAEVICQRVESICLENKMVQSPGKYVNSVGEHFKSMFDNFCETADDVLEMFDLSLGNAALVKKSGNIGEELDDSILDEKPSAACAAGKVASTLKESSSMEHINVTNTLENQVSGSKKDASDDILLTSNKFDKDVLYKEDSLADPGNKTEFSYNSRVAKEDNTSDKNCACDKLESEVDLVEDLNQSKSTSDHWFLDEKDSSTAIDVKVSMAETSELKCSSLTFPDAAASDISCTNSLDAGLSMSNVVIITSEPSPIQSIGMLETESQGVESNGSKIVRQNECENLINVNGEELTDSSFIRLKTEDISKYAEIKVENELQTEALENEWDDIVKQEIDLISSRVFRKESCKVKFRKMFTSRWRSSRGRELINHQDDLQSKTSLESGWELV</sequence>
<accession>A0A835Q780</accession>
<dbReference type="Proteomes" id="UP000636800">
    <property type="component" value="Chromosome 10"/>
</dbReference>
<proteinExistence type="predicted"/>
<dbReference type="EMBL" id="JADCNM010000010">
    <property type="protein sequence ID" value="KAG0465436.1"/>
    <property type="molecule type" value="Genomic_DNA"/>
</dbReference>
<evidence type="ECO:0000313" key="2">
    <source>
        <dbReference type="EMBL" id="KAG0465436.1"/>
    </source>
</evidence>
<keyword evidence="3" id="KW-1185">Reference proteome</keyword>
<comment type="caution">
    <text evidence="2">The sequence shown here is derived from an EMBL/GenBank/DDBJ whole genome shotgun (WGS) entry which is preliminary data.</text>
</comment>
<gene>
    <name evidence="2" type="ORF">HPP92_019600</name>
    <name evidence="1" type="ORF">HPP92_020024</name>
</gene>
<reference evidence="3 4" key="1">
    <citation type="journal article" date="2020" name="Nat. Food">
        <title>A phased Vanilla planifolia genome enables genetic improvement of flavour and production.</title>
        <authorList>
            <person name="Hasing T."/>
            <person name="Tang H."/>
            <person name="Brym M."/>
            <person name="Khazi F."/>
            <person name="Huang T."/>
            <person name="Chambers A.H."/>
        </authorList>
    </citation>
    <scope>NUCLEOTIDE SEQUENCE [LARGE SCALE GENOMIC DNA]</scope>
    <source>
        <tissue evidence="2">Leaf</tissue>
    </source>
</reference>